<reference evidence="1 2" key="1">
    <citation type="journal article" date="2014" name="Agronomy (Basel)">
        <title>A Draft Genome Sequence for Ensete ventricosum, the Drought-Tolerant Tree Against Hunger.</title>
        <authorList>
            <person name="Harrison J."/>
            <person name="Moore K.A."/>
            <person name="Paszkiewicz K."/>
            <person name="Jones T."/>
            <person name="Grant M."/>
            <person name="Ambacheew D."/>
            <person name="Muzemil S."/>
            <person name="Studholme D.J."/>
        </authorList>
    </citation>
    <scope>NUCLEOTIDE SEQUENCE [LARGE SCALE GENOMIC DNA]</scope>
</reference>
<evidence type="ECO:0000313" key="1">
    <source>
        <dbReference type="EMBL" id="RRT78579.1"/>
    </source>
</evidence>
<dbReference type="AlphaFoldDB" id="A0A427AQQ6"/>
<accession>A0A427AQQ6</accession>
<sequence length="233" mass="25173">MTQVISTVRLKEMRGDSESFICVHTESRKGKQVPSCTAIQAMASKLTSPASVMGALPHFNGLKVQPSTVALPQPKQRGRGALGARCDFIGSSTNIVSTVTLNNNGGEHKLDVVRGEVRVGSVGEQEGHDRAEAGSPRLGAADRRPCRVHLGGHVGLRHQKNWTCSWLTCFPGPRLDQSQRRWKPGMDRKVLVKTNSPFGTTSSFLRSPIGEARSTHLAESSNDVACLKLSPPE</sequence>
<name>A0A427AQQ6_ENSVE</name>
<organism evidence="1 2">
    <name type="scientific">Ensete ventricosum</name>
    <name type="common">Abyssinian banana</name>
    <name type="synonym">Musa ensete</name>
    <dbReference type="NCBI Taxonomy" id="4639"/>
    <lineage>
        <taxon>Eukaryota</taxon>
        <taxon>Viridiplantae</taxon>
        <taxon>Streptophyta</taxon>
        <taxon>Embryophyta</taxon>
        <taxon>Tracheophyta</taxon>
        <taxon>Spermatophyta</taxon>
        <taxon>Magnoliopsida</taxon>
        <taxon>Liliopsida</taxon>
        <taxon>Zingiberales</taxon>
        <taxon>Musaceae</taxon>
        <taxon>Ensete</taxon>
    </lineage>
</organism>
<protein>
    <submittedName>
        <fullName evidence="1">Uncharacterized protein</fullName>
    </submittedName>
</protein>
<dbReference type="Proteomes" id="UP000287651">
    <property type="component" value="Unassembled WGS sequence"/>
</dbReference>
<gene>
    <name evidence="1" type="ORF">B296_00007293</name>
</gene>
<evidence type="ECO:0000313" key="2">
    <source>
        <dbReference type="Proteomes" id="UP000287651"/>
    </source>
</evidence>
<comment type="caution">
    <text evidence="1">The sequence shown here is derived from an EMBL/GenBank/DDBJ whole genome shotgun (WGS) entry which is preliminary data.</text>
</comment>
<proteinExistence type="predicted"/>
<dbReference type="EMBL" id="AMZH03001640">
    <property type="protein sequence ID" value="RRT78579.1"/>
    <property type="molecule type" value="Genomic_DNA"/>
</dbReference>